<sequence length="445" mass="49887">MKFDLQRFYQACNPSKTLVFGNAEDAQYYIDFASVRGGKTIAELGRTIARLSPDEPTCQLFTGHIGCGKSTELLRLKADLEAQGFEAIYFESSQDLEMADVDICDILLAIARQVSETLEEQGIVLSAPYCRKLLVEAGMTLHLGMNWGEIAGLGEAIARLTTHAKESPKVRAQLRQYLEPRTSRILDAINNEILLPGTEQLKARGKQGLVAIVDNLDRVDNRTLASGRSQPEYLFVDRGEQLRKLKCHLVYTIPLSLMFSHDCEALKSRLGAGVAPKVLPMVPVRLKTGEDCREGMDLLREAIVVRAFPEVPSSERLELVGELFERPESLDRLCRISGGHIRNLLGLVYRCLQQEDPPFAAEAVETAIQERRDDLILALSTSDWQRLREVAQTKNIRGEARDQLLLRSMFVFEYRDARAGRWFDINPMLAETKALLDDPSTIPAV</sequence>
<dbReference type="AlphaFoldDB" id="A0A6H1TZU5"/>
<reference evidence="1 2" key="1">
    <citation type="submission" date="2020-04" db="EMBL/GenBank/DDBJ databases">
        <authorList>
            <person name="Basu S."/>
            <person name="Maruthanayagam V."/>
            <person name="Chakraborty S."/>
            <person name="Pramanik A."/>
            <person name="Mukherjee J."/>
            <person name="Brink B."/>
        </authorList>
    </citation>
    <scope>NUCLEOTIDE SEQUENCE [LARGE SCALE GENOMIC DNA]</scope>
    <source>
        <strain evidence="1 2">AP17</strain>
    </source>
</reference>
<keyword evidence="2" id="KW-1185">Reference proteome</keyword>
<dbReference type="SUPFAM" id="SSF52540">
    <property type="entry name" value="P-loop containing nucleoside triphosphate hydrolases"/>
    <property type="match status" value="1"/>
</dbReference>
<dbReference type="RefSeq" id="WP_168569446.1">
    <property type="nucleotide sequence ID" value="NZ_CP051167.1"/>
</dbReference>
<proteinExistence type="predicted"/>
<name>A0A6H1TZU5_9CYAN</name>
<protein>
    <submittedName>
        <fullName evidence="1">AAA family ATPase</fullName>
    </submittedName>
</protein>
<dbReference type="KEGG" id="oxy:HCG48_12450"/>
<evidence type="ECO:0000313" key="1">
    <source>
        <dbReference type="EMBL" id="QIZ71293.1"/>
    </source>
</evidence>
<dbReference type="InterPro" id="IPR027417">
    <property type="entry name" value="P-loop_NTPase"/>
</dbReference>
<evidence type="ECO:0000313" key="2">
    <source>
        <dbReference type="Proteomes" id="UP000500857"/>
    </source>
</evidence>
<organism evidence="1 2">
    <name type="scientific">Oxynema aestuarii AP17</name>
    <dbReference type="NCBI Taxonomy" id="2064643"/>
    <lineage>
        <taxon>Bacteria</taxon>
        <taxon>Bacillati</taxon>
        <taxon>Cyanobacteriota</taxon>
        <taxon>Cyanophyceae</taxon>
        <taxon>Oscillatoriophycideae</taxon>
        <taxon>Oscillatoriales</taxon>
        <taxon>Oscillatoriaceae</taxon>
        <taxon>Oxynema</taxon>
        <taxon>Oxynema aestuarii</taxon>
    </lineage>
</organism>
<dbReference type="EMBL" id="CP051167">
    <property type="protein sequence ID" value="QIZ71293.1"/>
    <property type="molecule type" value="Genomic_DNA"/>
</dbReference>
<accession>A0A6H1TZU5</accession>
<dbReference type="Proteomes" id="UP000500857">
    <property type="component" value="Chromosome"/>
</dbReference>
<gene>
    <name evidence="1" type="ORF">HCG48_12450</name>
</gene>